<dbReference type="PROSITE" id="PS00624">
    <property type="entry name" value="GMC_OXRED_2"/>
    <property type="match status" value="1"/>
</dbReference>
<dbReference type="InterPro" id="IPR007867">
    <property type="entry name" value="GMC_OxRtase_C"/>
</dbReference>
<proteinExistence type="inferred from homology"/>
<dbReference type="PIRSF" id="PIRSF000137">
    <property type="entry name" value="Alcohol_oxidase"/>
    <property type="match status" value="1"/>
</dbReference>
<dbReference type="SUPFAM" id="SSF51905">
    <property type="entry name" value="FAD/NAD(P)-binding domain"/>
    <property type="match status" value="1"/>
</dbReference>
<dbReference type="SUPFAM" id="SSF54373">
    <property type="entry name" value="FAD-linked reductases, C-terminal domain"/>
    <property type="match status" value="1"/>
</dbReference>
<dbReference type="GO" id="GO:0016614">
    <property type="term" value="F:oxidoreductase activity, acting on CH-OH group of donors"/>
    <property type="evidence" value="ECO:0007669"/>
    <property type="project" value="InterPro"/>
</dbReference>
<name>A0A8K0SPP7_9HYPO</name>
<gene>
    <name evidence="4" type="ORF">B0I35DRAFT_427718</name>
</gene>
<keyword evidence="2" id="KW-0274">FAD</keyword>
<feature type="binding site" evidence="2">
    <location>
        <position position="234"/>
    </location>
    <ligand>
        <name>FAD</name>
        <dbReference type="ChEBI" id="CHEBI:57692"/>
    </ligand>
</feature>
<organism evidence="4 5">
    <name type="scientific">Stachybotrys elegans</name>
    <dbReference type="NCBI Taxonomy" id="80388"/>
    <lineage>
        <taxon>Eukaryota</taxon>
        <taxon>Fungi</taxon>
        <taxon>Dikarya</taxon>
        <taxon>Ascomycota</taxon>
        <taxon>Pezizomycotina</taxon>
        <taxon>Sordariomycetes</taxon>
        <taxon>Hypocreomycetidae</taxon>
        <taxon>Hypocreales</taxon>
        <taxon>Stachybotryaceae</taxon>
        <taxon>Stachybotrys</taxon>
    </lineage>
</organism>
<comment type="caution">
    <text evidence="4">The sequence shown here is derived from an EMBL/GenBank/DDBJ whole genome shotgun (WGS) entry which is preliminary data.</text>
</comment>
<protein>
    <recommendedName>
        <fullName evidence="3">Glucose-methanol-choline oxidoreductase N-terminal domain-containing protein</fullName>
    </recommendedName>
</protein>
<dbReference type="Pfam" id="PF00732">
    <property type="entry name" value="GMC_oxred_N"/>
    <property type="match status" value="1"/>
</dbReference>
<dbReference type="Gene3D" id="3.30.560.10">
    <property type="entry name" value="Glucose Oxidase, domain 3"/>
    <property type="match status" value="1"/>
</dbReference>
<evidence type="ECO:0000313" key="5">
    <source>
        <dbReference type="Proteomes" id="UP000813444"/>
    </source>
</evidence>
<dbReference type="PANTHER" id="PTHR11552:SF78">
    <property type="entry name" value="GLUCOSE-METHANOL-CHOLINE OXIDOREDUCTASE N-TERMINAL DOMAIN-CONTAINING PROTEIN"/>
    <property type="match status" value="1"/>
</dbReference>
<reference evidence="4" key="1">
    <citation type="journal article" date="2021" name="Nat. Commun.">
        <title>Genetic determinants of endophytism in the Arabidopsis root mycobiome.</title>
        <authorList>
            <person name="Mesny F."/>
            <person name="Miyauchi S."/>
            <person name="Thiergart T."/>
            <person name="Pickel B."/>
            <person name="Atanasova L."/>
            <person name="Karlsson M."/>
            <person name="Huettel B."/>
            <person name="Barry K.W."/>
            <person name="Haridas S."/>
            <person name="Chen C."/>
            <person name="Bauer D."/>
            <person name="Andreopoulos W."/>
            <person name="Pangilinan J."/>
            <person name="LaButti K."/>
            <person name="Riley R."/>
            <person name="Lipzen A."/>
            <person name="Clum A."/>
            <person name="Drula E."/>
            <person name="Henrissat B."/>
            <person name="Kohler A."/>
            <person name="Grigoriev I.V."/>
            <person name="Martin F.M."/>
            <person name="Hacquard S."/>
        </authorList>
    </citation>
    <scope>NUCLEOTIDE SEQUENCE</scope>
    <source>
        <strain evidence="4">MPI-CAGE-CH-0235</strain>
    </source>
</reference>
<dbReference type="GO" id="GO:0050660">
    <property type="term" value="F:flavin adenine dinucleotide binding"/>
    <property type="evidence" value="ECO:0007669"/>
    <property type="project" value="InterPro"/>
</dbReference>
<dbReference type="Gene3D" id="3.50.50.60">
    <property type="entry name" value="FAD/NAD(P)-binding domain"/>
    <property type="match status" value="1"/>
</dbReference>
<keyword evidence="2" id="KW-0285">Flavoprotein</keyword>
<accession>A0A8K0SPP7</accession>
<comment type="similarity">
    <text evidence="1">Belongs to the GMC oxidoreductase family.</text>
</comment>
<dbReference type="InterPro" id="IPR000172">
    <property type="entry name" value="GMC_OxRdtase_N"/>
</dbReference>
<feature type="binding site" evidence="2">
    <location>
        <begin position="532"/>
        <end position="533"/>
    </location>
    <ligand>
        <name>FAD</name>
        <dbReference type="ChEBI" id="CHEBI:57692"/>
    </ligand>
</feature>
<keyword evidence="5" id="KW-1185">Reference proteome</keyword>
<dbReference type="EMBL" id="JAGPNK010000005">
    <property type="protein sequence ID" value="KAH7320772.1"/>
    <property type="molecule type" value="Genomic_DNA"/>
</dbReference>
<dbReference type="InterPro" id="IPR012132">
    <property type="entry name" value="GMC_OxRdtase"/>
</dbReference>
<evidence type="ECO:0000256" key="2">
    <source>
        <dbReference type="PIRSR" id="PIRSR000137-2"/>
    </source>
</evidence>
<comment type="cofactor">
    <cofactor evidence="2">
        <name>FAD</name>
        <dbReference type="ChEBI" id="CHEBI:57692"/>
    </cofactor>
</comment>
<dbReference type="PANTHER" id="PTHR11552">
    <property type="entry name" value="GLUCOSE-METHANOL-CHOLINE GMC OXIDOREDUCTASE"/>
    <property type="match status" value="1"/>
</dbReference>
<dbReference type="Proteomes" id="UP000813444">
    <property type="component" value="Unassembled WGS sequence"/>
</dbReference>
<evidence type="ECO:0000259" key="3">
    <source>
        <dbReference type="PROSITE" id="PS00624"/>
    </source>
</evidence>
<evidence type="ECO:0000256" key="1">
    <source>
        <dbReference type="ARBA" id="ARBA00010790"/>
    </source>
</evidence>
<dbReference type="InterPro" id="IPR036188">
    <property type="entry name" value="FAD/NAD-bd_sf"/>
</dbReference>
<dbReference type="Pfam" id="PF05199">
    <property type="entry name" value="GMC_oxred_C"/>
    <property type="match status" value="1"/>
</dbReference>
<dbReference type="AlphaFoldDB" id="A0A8K0SPP7"/>
<dbReference type="OrthoDB" id="269227at2759"/>
<evidence type="ECO:0000313" key="4">
    <source>
        <dbReference type="EMBL" id="KAH7320772.1"/>
    </source>
</evidence>
<sequence>MAIFNTLPDNLGEVDIIVAGGGTAGCVIATRLAEADPSLTILVVERGTNNDSPTVTYPMLFLSHIMPGSPTALWYPAGPEEQLGGRSIPVSTGGILGGGSSINMMTYSRGQRSDFDAWNMPGWSADGMIPYMKKFETYNGPGTPETHGYDGPVQVSRGRFINKSFEDKVIAAAAEVGYPEVQDAQSMDSINVFERVHRYVSKDGKRQDAATCYLHPLLQSGKCPNLHVLLETQVVRVLFDETKRASGVEIRPTPEFQGKDGLIKTVSARKLVIVSAGAVATPALLERSGVGSRDILEKAGVKVVADNKGVGMEYHDHVLALASYYSSLEPSETLDSLSGGRLNVPELMEKSDPVLDWTVQDTTSKLRPTDAEVEMLGEDFKKAWDQHFKDIPTKPVVAITSIAGWPGNPADVPVGQYISTTSFTTHPYSYGHVHITGPSLDDPLDFHTGIFKNPLDCKCLMWAFKKQREIIRRLDCYRGELEIAHPVYSEISNARSIKLDAPLPRPVKDIEYTAEDDAVLEAWLYKTVANAWHSIGTCKMAPEDKGGAVDGSLNVYGVSGLKLADLSIAPGNISANTANTAFAVGEKAAAIFIAELGLE</sequence>
<feature type="domain" description="Glucose-methanol-choline oxidoreductase N-terminal" evidence="3">
    <location>
        <begin position="277"/>
        <end position="291"/>
    </location>
</feature>